<accession>Q2S8Z6</accession>
<reference evidence="1 2" key="1">
    <citation type="journal article" date="2005" name="Nucleic Acids Res.">
        <title>Genomic blueprint of Hahella chejuensis, a marine microbe producing an algicidal agent.</title>
        <authorList>
            <person name="Jeong H."/>
            <person name="Yim J.H."/>
            <person name="Lee C."/>
            <person name="Choi S.-H."/>
            <person name="Park Y.K."/>
            <person name="Yoon S.H."/>
            <person name="Hur C.-G."/>
            <person name="Kang H.-Y."/>
            <person name="Kim D."/>
            <person name="Lee H.H."/>
            <person name="Park K.H."/>
            <person name="Park S.-H."/>
            <person name="Park H.-S."/>
            <person name="Lee H.K."/>
            <person name="Oh T.K."/>
            <person name="Kim J.F."/>
        </authorList>
    </citation>
    <scope>NUCLEOTIDE SEQUENCE [LARGE SCALE GENOMIC DNA]</scope>
    <source>
        <strain evidence="1 2">KCTC 2396</strain>
    </source>
</reference>
<dbReference type="AlphaFoldDB" id="Q2S8Z6"/>
<evidence type="ECO:0000313" key="2">
    <source>
        <dbReference type="Proteomes" id="UP000000238"/>
    </source>
</evidence>
<sequence length="239" mass="27169">MRWIFISLLMLNGLVFAVQWLELQKREGLEEVRNRVALSGVGANRLTLLSEVDVQEEEVGDKSSIEKLPETPVSKGERLCLLMGPFEGDAQAQSLKIALEKRDVESVAFPKNISLAPEYWVYLEPVESRKTAIIKLRELQVRKIDSYLISQGELRNGISLGLFKNVDSANRLLKQRISEGYDAKIKEVPKERLEYWVATKEEANLQTVARVDKVLDERNLNTNKRQIFCKSIASGVELP</sequence>
<dbReference type="STRING" id="349521.HCH_06232"/>
<gene>
    <name evidence="1" type="ordered locus">HCH_06232</name>
</gene>
<name>Q2S8Z6_HAHCH</name>
<proteinExistence type="predicted"/>
<dbReference type="OrthoDB" id="6193567at2"/>
<dbReference type="Proteomes" id="UP000000238">
    <property type="component" value="Chromosome"/>
</dbReference>
<evidence type="ECO:0008006" key="3">
    <source>
        <dbReference type="Google" id="ProtNLM"/>
    </source>
</evidence>
<dbReference type="eggNOG" id="ENOG5032VRV">
    <property type="taxonomic scope" value="Bacteria"/>
</dbReference>
<dbReference type="KEGG" id="hch:HCH_06232"/>
<protein>
    <recommendedName>
        <fullName evidence="3">SPOR domain-containing protein</fullName>
    </recommendedName>
</protein>
<dbReference type="HOGENOM" id="CLU_100903_0_0_6"/>
<organism evidence="1 2">
    <name type="scientific">Hahella chejuensis (strain KCTC 2396)</name>
    <dbReference type="NCBI Taxonomy" id="349521"/>
    <lineage>
        <taxon>Bacteria</taxon>
        <taxon>Pseudomonadati</taxon>
        <taxon>Pseudomonadota</taxon>
        <taxon>Gammaproteobacteria</taxon>
        <taxon>Oceanospirillales</taxon>
        <taxon>Hahellaceae</taxon>
        <taxon>Hahella</taxon>
    </lineage>
</organism>
<keyword evidence="2" id="KW-1185">Reference proteome</keyword>
<dbReference type="EMBL" id="CP000155">
    <property type="protein sequence ID" value="ABC32878.1"/>
    <property type="molecule type" value="Genomic_DNA"/>
</dbReference>
<evidence type="ECO:0000313" key="1">
    <source>
        <dbReference type="EMBL" id="ABC32878.1"/>
    </source>
</evidence>